<dbReference type="Pfam" id="PF00589">
    <property type="entry name" value="Phage_integrase"/>
    <property type="match status" value="1"/>
</dbReference>
<gene>
    <name evidence="3" type="ORF">AVDCRST_MAG05-641</name>
</gene>
<dbReference type="Gene3D" id="1.10.443.10">
    <property type="entry name" value="Intergrase catalytic core"/>
    <property type="match status" value="1"/>
</dbReference>
<dbReference type="GO" id="GO:0015074">
    <property type="term" value="P:DNA integration"/>
    <property type="evidence" value="ECO:0007669"/>
    <property type="project" value="InterPro"/>
</dbReference>
<dbReference type="InterPro" id="IPR011010">
    <property type="entry name" value="DNA_brk_join_enz"/>
</dbReference>
<dbReference type="CDD" id="cd01189">
    <property type="entry name" value="INT_ICEBs1_C_like"/>
    <property type="match status" value="1"/>
</dbReference>
<dbReference type="EMBL" id="CADCVM010000075">
    <property type="protein sequence ID" value="CAA9472229.1"/>
    <property type="molecule type" value="Genomic_DNA"/>
</dbReference>
<dbReference type="GO" id="GO:0003677">
    <property type="term" value="F:DNA binding"/>
    <property type="evidence" value="ECO:0007669"/>
    <property type="project" value="InterPro"/>
</dbReference>
<organism evidence="3">
    <name type="scientific">uncultured Rubrobacteraceae bacterium</name>
    <dbReference type="NCBI Taxonomy" id="349277"/>
    <lineage>
        <taxon>Bacteria</taxon>
        <taxon>Bacillati</taxon>
        <taxon>Actinomycetota</taxon>
        <taxon>Rubrobacteria</taxon>
        <taxon>Rubrobacterales</taxon>
        <taxon>Rubrobacteraceae</taxon>
        <taxon>environmental samples</taxon>
    </lineage>
</organism>
<evidence type="ECO:0000259" key="2">
    <source>
        <dbReference type="PROSITE" id="PS51898"/>
    </source>
</evidence>
<dbReference type="PROSITE" id="PS51898">
    <property type="entry name" value="TYR_RECOMBINASE"/>
    <property type="match status" value="1"/>
</dbReference>
<evidence type="ECO:0000256" key="1">
    <source>
        <dbReference type="ARBA" id="ARBA00023172"/>
    </source>
</evidence>
<proteinExistence type="predicted"/>
<reference evidence="3" key="1">
    <citation type="submission" date="2020-02" db="EMBL/GenBank/DDBJ databases">
        <authorList>
            <person name="Meier V. D."/>
        </authorList>
    </citation>
    <scope>NUCLEOTIDE SEQUENCE</scope>
    <source>
        <strain evidence="3">AVDCRST_MAG05</strain>
    </source>
</reference>
<feature type="domain" description="Tyr recombinase" evidence="2">
    <location>
        <begin position="1"/>
        <end position="179"/>
    </location>
</feature>
<protein>
    <submittedName>
        <fullName evidence="3">Phage integrase</fullName>
    </submittedName>
</protein>
<keyword evidence="1" id="KW-0233">DNA recombination</keyword>
<accession>A0A6J4RF49</accession>
<dbReference type="GO" id="GO:0006310">
    <property type="term" value="P:DNA recombination"/>
    <property type="evidence" value="ECO:0007669"/>
    <property type="project" value="UniProtKB-KW"/>
</dbReference>
<dbReference type="InterPro" id="IPR013762">
    <property type="entry name" value="Integrase-like_cat_sf"/>
</dbReference>
<dbReference type="PANTHER" id="PTHR30349">
    <property type="entry name" value="PHAGE INTEGRASE-RELATED"/>
    <property type="match status" value="1"/>
</dbReference>
<evidence type="ECO:0000313" key="3">
    <source>
        <dbReference type="EMBL" id="CAA9472229.1"/>
    </source>
</evidence>
<dbReference type="InterPro" id="IPR050090">
    <property type="entry name" value="Tyrosine_recombinase_XerCD"/>
</dbReference>
<dbReference type="AlphaFoldDB" id="A0A6J4RF49"/>
<sequence length="194" mass="21641">MALYHVALFCGLRIGEILGLKWRYADLDKREMHVRYQVQRMRDGSGLVEAQPKQDEQRTVPFGERVAALEAHRLRQNEERLARGAPYGDRDLVFATGRGTPFEASNVVNRSFKPLLKKAGLPDMPFHATRHTCATLMLANDVDARTVQDILGHRDVATTLRFYGHVLPSMRQRAGAVFDGTTPKAGPGEANDAS</sequence>
<dbReference type="SUPFAM" id="SSF56349">
    <property type="entry name" value="DNA breaking-rejoining enzymes"/>
    <property type="match status" value="1"/>
</dbReference>
<name>A0A6J4RF49_9ACTN</name>
<dbReference type="PANTHER" id="PTHR30349:SF91">
    <property type="entry name" value="INTA PROTEIN"/>
    <property type="match status" value="1"/>
</dbReference>
<dbReference type="InterPro" id="IPR002104">
    <property type="entry name" value="Integrase_catalytic"/>
</dbReference>